<dbReference type="AlphaFoldDB" id="A0A0R2DH51"/>
<dbReference type="SUPFAM" id="SSF53254">
    <property type="entry name" value="Phosphoglycerate mutase-like"/>
    <property type="match status" value="1"/>
</dbReference>
<feature type="binding site" evidence="3">
    <location>
        <begin position="93"/>
        <end position="96"/>
    </location>
    <ligand>
        <name>substrate</name>
    </ligand>
</feature>
<gene>
    <name evidence="5" type="ORF">FD13_GL000204</name>
</gene>
<protein>
    <submittedName>
        <fullName evidence="5">Phosphoglycerate mutase</fullName>
    </submittedName>
</protein>
<evidence type="ECO:0000256" key="2">
    <source>
        <dbReference type="PIRSR" id="PIRSR613078-1"/>
    </source>
</evidence>
<feature type="active site" description="Tele-phosphohistidine intermediate" evidence="2">
    <location>
        <position position="16"/>
    </location>
</feature>
<keyword evidence="1" id="KW-0378">Hydrolase</keyword>
<keyword evidence="6" id="KW-1185">Reference proteome</keyword>
<sequence length="225" mass="25234">MEYEMDKQITLYVVRHGQTYFNIYNKLQGWSNSPLTDAGMADARSAGTRLQDVVFAAAYCSDTTRAEQTAETILAANHSVPAAKLTPASFFREEFYGYYEGTDMAQAWYVAGAPHGTSTFKAIEEKYSIGKAKDFLKAADPFHQAEDNQDYWNRVDQGFDLIRQAPNLKDGDNVLLISHGNTLLSLMERYGQGKYDLSVRPANGSVTKLRLTPDDIQVLSYNQKD</sequence>
<dbReference type="GO" id="GO:0045820">
    <property type="term" value="P:negative regulation of glycolytic process"/>
    <property type="evidence" value="ECO:0007669"/>
    <property type="project" value="TreeGrafter"/>
</dbReference>
<dbReference type="Pfam" id="PF00300">
    <property type="entry name" value="His_Phos_1"/>
    <property type="match status" value="1"/>
</dbReference>
<dbReference type="PATRIC" id="fig|1423803.3.peg.204"/>
<feature type="binding site" evidence="3">
    <location>
        <begin position="15"/>
        <end position="22"/>
    </location>
    <ligand>
        <name>substrate</name>
    </ligand>
</feature>
<feature type="site" description="Transition state stabilizer" evidence="4">
    <location>
        <position position="179"/>
    </location>
</feature>
<dbReference type="SMART" id="SM00855">
    <property type="entry name" value="PGAM"/>
    <property type="match status" value="1"/>
</dbReference>
<evidence type="ECO:0000256" key="1">
    <source>
        <dbReference type="ARBA" id="ARBA00022801"/>
    </source>
</evidence>
<organism evidence="5 6">
    <name type="scientific">Levilactobacillus senmaizukei DSM 21775 = NBRC 103853</name>
    <dbReference type="NCBI Taxonomy" id="1423803"/>
    <lineage>
        <taxon>Bacteria</taxon>
        <taxon>Bacillati</taxon>
        <taxon>Bacillota</taxon>
        <taxon>Bacilli</taxon>
        <taxon>Lactobacillales</taxon>
        <taxon>Lactobacillaceae</taxon>
        <taxon>Levilactobacillus</taxon>
    </lineage>
</organism>
<dbReference type="PANTHER" id="PTHR46517">
    <property type="entry name" value="FRUCTOSE-2,6-BISPHOSPHATASE TIGAR"/>
    <property type="match status" value="1"/>
</dbReference>
<dbReference type="InterPro" id="IPR029033">
    <property type="entry name" value="His_PPase_superfam"/>
</dbReference>
<dbReference type="GO" id="GO:0004331">
    <property type="term" value="F:fructose-2,6-bisphosphate 2-phosphatase activity"/>
    <property type="evidence" value="ECO:0007669"/>
    <property type="project" value="TreeGrafter"/>
</dbReference>
<dbReference type="EMBL" id="AYZH01000001">
    <property type="protein sequence ID" value="KRN03416.1"/>
    <property type="molecule type" value="Genomic_DNA"/>
</dbReference>
<reference evidence="5 6" key="1">
    <citation type="journal article" date="2015" name="Genome Announc.">
        <title>Expanding the biotechnology potential of lactobacilli through comparative genomics of 213 strains and associated genera.</title>
        <authorList>
            <person name="Sun Z."/>
            <person name="Harris H.M."/>
            <person name="McCann A."/>
            <person name="Guo C."/>
            <person name="Argimon S."/>
            <person name="Zhang W."/>
            <person name="Yang X."/>
            <person name="Jeffery I.B."/>
            <person name="Cooney J.C."/>
            <person name="Kagawa T.F."/>
            <person name="Liu W."/>
            <person name="Song Y."/>
            <person name="Salvetti E."/>
            <person name="Wrobel A."/>
            <person name="Rasinkangas P."/>
            <person name="Parkhill J."/>
            <person name="Rea M.C."/>
            <person name="O'Sullivan O."/>
            <person name="Ritari J."/>
            <person name="Douillard F.P."/>
            <person name="Paul Ross R."/>
            <person name="Yang R."/>
            <person name="Briner A.E."/>
            <person name="Felis G.E."/>
            <person name="de Vos W.M."/>
            <person name="Barrangou R."/>
            <person name="Klaenhammer T.R."/>
            <person name="Caufield P.W."/>
            <person name="Cui Y."/>
            <person name="Zhang H."/>
            <person name="O'Toole P.W."/>
        </authorList>
    </citation>
    <scope>NUCLEOTIDE SEQUENCE [LARGE SCALE GENOMIC DNA]</scope>
    <source>
        <strain evidence="5 6">DSM 21775</strain>
    </source>
</reference>
<comment type="caution">
    <text evidence="5">The sequence shown here is derived from an EMBL/GenBank/DDBJ whole genome shotgun (WGS) entry which is preliminary data.</text>
</comment>
<name>A0A0R2DH51_9LACO</name>
<evidence type="ECO:0000256" key="3">
    <source>
        <dbReference type="PIRSR" id="PIRSR613078-2"/>
    </source>
</evidence>
<dbReference type="CDD" id="cd07067">
    <property type="entry name" value="HP_PGM_like"/>
    <property type="match status" value="1"/>
</dbReference>
<feature type="binding site" evidence="3">
    <location>
        <begin position="180"/>
        <end position="181"/>
    </location>
    <ligand>
        <name>substrate</name>
    </ligand>
</feature>
<evidence type="ECO:0000256" key="4">
    <source>
        <dbReference type="PIRSR" id="PIRSR613078-3"/>
    </source>
</evidence>
<dbReference type="PANTHER" id="PTHR46517:SF1">
    <property type="entry name" value="FRUCTOSE-2,6-BISPHOSPHATASE TIGAR"/>
    <property type="match status" value="1"/>
</dbReference>
<dbReference type="Proteomes" id="UP000051589">
    <property type="component" value="Unassembled WGS sequence"/>
</dbReference>
<dbReference type="Gene3D" id="3.40.50.1240">
    <property type="entry name" value="Phosphoglycerate mutase-like"/>
    <property type="match status" value="1"/>
</dbReference>
<evidence type="ECO:0000313" key="6">
    <source>
        <dbReference type="Proteomes" id="UP000051589"/>
    </source>
</evidence>
<proteinExistence type="predicted"/>
<dbReference type="GO" id="GO:0005829">
    <property type="term" value="C:cytosol"/>
    <property type="evidence" value="ECO:0007669"/>
    <property type="project" value="TreeGrafter"/>
</dbReference>
<dbReference type="STRING" id="1423803.FD13_GL000204"/>
<dbReference type="InterPro" id="IPR013078">
    <property type="entry name" value="His_Pase_superF_clade-1"/>
</dbReference>
<dbReference type="InterPro" id="IPR051695">
    <property type="entry name" value="Phosphoglycerate_Mutase"/>
</dbReference>
<accession>A0A0R2DH51</accession>
<evidence type="ECO:0000313" key="5">
    <source>
        <dbReference type="EMBL" id="KRN03416.1"/>
    </source>
</evidence>
<feature type="binding site" evidence="3">
    <location>
        <position position="65"/>
    </location>
    <ligand>
        <name>substrate</name>
    </ligand>
</feature>
<feature type="active site" description="Proton donor/acceptor" evidence="2">
    <location>
        <position position="93"/>
    </location>
</feature>
<dbReference type="GO" id="GO:0043456">
    <property type="term" value="P:regulation of pentose-phosphate shunt"/>
    <property type="evidence" value="ECO:0007669"/>
    <property type="project" value="TreeGrafter"/>
</dbReference>